<evidence type="ECO:0000256" key="1">
    <source>
        <dbReference type="SAM" id="MobiDB-lite"/>
    </source>
</evidence>
<keyword evidence="3" id="KW-1185">Reference proteome</keyword>
<gene>
    <name evidence="2" type="ORF">HID58_087732</name>
</gene>
<comment type="caution">
    <text evidence="2">The sequence shown here is derived from an EMBL/GenBank/DDBJ whole genome shotgun (WGS) entry which is preliminary data.</text>
</comment>
<organism evidence="2 3">
    <name type="scientific">Brassica napus</name>
    <name type="common">Rape</name>
    <dbReference type="NCBI Taxonomy" id="3708"/>
    <lineage>
        <taxon>Eukaryota</taxon>
        <taxon>Viridiplantae</taxon>
        <taxon>Streptophyta</taxon>
        <taxon>Embryophyta</taxon>
        <taxon>Tracheophyta</taxon>
        <taxon>Spermatophyta</taxon>
        <taxon>Magnoliopsida</taxon>
        <taxon>eudicotyledons</taxon>
        <taxon>Gunneridae</taxon>
        <taxon>Pentapetalae</taxon>
        <taxon>rosids</taxon>
        <taxon>malvids</taxon>
        <taxon>Brassicales</taxon>
        <taxon>Brassicaceae</taxon>
        <taxon>Brassiceae</taxon>
        <taxon>Brassica</taxon>
    </lineage>
</organism>
<evidence type="ECO:0000313" key="3">
    <source>
        <dbReference type="Proteomes" id="UP000824890"/>
    </source>
</evidence>
<protein>
    <submittedName>
        <fullName evidence="2">Uncharacterized protein</fullName>
    </submittedName>
</protein>
<sequence>MMSARRGDGKRKRGTNKETEKKNGNVGNKKWRVTKPQQDKETEETFNTVLTRIKNTFLSMSQRLLSSNQTLSLLKRSIQSATEEGTITMRTGWVPYIPLEERDRQVEKTSSRIFTLFCNNRRAALRNKKEERVEKIEYCLAYFSESEEDDIEESSTEVYIMFPSDPPVTCLRSLLTQFSNLKGCLRNKKTSSKSLSKSHASENMKLYKFYPQNSSDLATNMMKSPFISGCYGNAHQIL</sequence>
<dbReference type="Proteomes" id="UP000824890">
    <property type="component" value="Unassembled WGS sequence"/>
</dbReference>
<name>A0ABQ7XU74_BRANA</name>
<evidence type="ECO:0000313" key="2">
    <source>
        <dbReference type="EMBL" id="KAH0859471.1"/>
    </source>
</evidence>
<accession>A0ABQ7XU74</accession>
<dbReference type="PANTHER" id="PTHR33704">
    <property type="entry name" value="PROTEIN HEAT INTOLERANT 4-RELATED"/>
    <property type="match status" value="1"/>
</dbReference>
<dbReference type="EMBL" id="JAGKQM010000019">
    <property type="protein sequence ID" value="KAH0859471.1"/>
    <property type="molecule type" value="Genomic_DNA"/>
</dbReference>
<dbReference type="PANTHER" id="PTHR33704:SF1">
    <property type="entry name" value="PROTEIN HEAT INTOLERANT 4-RELATED"/>
    <property type="match status" value="1"/>
</dbReference>
<proteinExistence type="predicted"/>
<reference evidence="2 3" key="1">
    <citation type="submission" date="2021-05" db="EMBL/GenBank/DDBJ databases">
        <title>Genome Assembly of Synthetic Allotetraploid Brassica napus Reveals Homoeologous Exchanges between Subgenomes.</title>
        <authorList>
            <person name="Davis J.T."/>
        </authorList>
    </citation>
    <scope>NUCLEOTIDE SEQUENCE [LARGE SCALE GENOMIC DNA]</scope>
    <source>
        <strain evidence="3">cv. Da-Ae</strain>
        <tissue evidence="2">Seedling</tissue>
    </source>
</reference>
<dbReference type="InterPro" id="IPR039313">
    <property type="entry name" value="HIT4"/>
</dbReference>
<feature type="region of interest" description="Disordered" evidence="1">
    <location>
        <begin position="1"/>
        <end position="43"/>
    </location>
</feature>